<comment type="similarity">
    <text evidence="1">Belongs to the short-chain fatty acyl-CoA assimilation regulator (ScfR) family.</text>
</comment>
<evidence type="ECO:0000259" key="2">
    <source>
        <dbReference type="PROSITE" id="PS50943"/>
    </source>
</evidence>
<dbReference type="RefSeq" id="WP_073382557.1">
    <property type="nucleotide sequence ID" value="NZ_FQZK01000021.1"/>
</dbReference>
<dbReference type="Pfam" id="PF06114">
    <property type="entry name" value="Peptidase_M78"/>
    <property type="match status" value="1"/>
</dbReference>
<dbReference type="Proteomes" id="UP000184452">
    <property type="component" value="Unassembled WGS sequence"/>
</dbReference>
<name>A0A1M6SWC6_9ACTN</name>
<dbReference type="PROSITE" id="PS50943">
    <property type="entry name" value="HTH_CROC1"/>
    <property type="match status" value="1"/>
</dbReference>
<evidence type="ECO:0000313" key="3">
    <source>
        <dbReference type="EMBL" id="SHK48940.1"/>
    </source>
</evidence>
<reference evidence="3 4" key="1">
    <citation type="submission" date="2016-11" db="EMBL/GenBank/DDBJ databases">
        <authorList>
            <person name="Jaros S."/>
            <person name="Januszkiewicz K."/>
            <person name="Wedrychowicz H."/>
        </authorList>
    </citation>
    <scope>NUCLEOTIDE SEQUENCE [LARGE SCALE GENOMIC DNA]</scope>
    <source>
        <strain evidence="3 4">CGMCC 4.5723</strain>
    </source>
</reference>
<accession>A0A1M6SWC6</accession>
<dbReference type="PANTHER" id="PTHR43236">
    <property type="entry name" value="ANTITOXIN HIGA1"/>
    <property type="match status" value="1"/>
</dbReference>
<keyword evidence="4" id="KW-1185">Reference proteome</keyword>
<dbReference type="SUPFAM" id="SSF47413">
    <property type="entry name" value="lambda repressor-like DNA-binding domains"/>
    <property type="match status" value="1"/>
</dbReference>
<evidence type="ECO:0000313" key="4">
    <source>
        <dbReference type="Proteomes" id="UP000184452"/>
    </source>
</evidence>
<dbReference type="InterPro" id="IPR052345">
    <property type="entry name" value="Rad_response_metalloprotease"/>
</dbReference>
<dbReference type="EMBL" id="FQZK01000021">
    <property type="protein sequence ID" value="SHK48940.1"/>
    <property type="molecule type" value="Genomic_DNA"/>
</dbReference>
<dbReference type="Gene3D" id="1.10.10.2910">
    <property type="match status" value="1"/>
</dbReference>
<organism evidence="3 4">
    <name type="scientific">Nocardiopsis flavescens</name>
    <dbReference type="NCBI Taxonomy" id="758803"/>
    <lineage>
        <taxon>Bacteria</taxon>
        <taxon>Bacillati</taxon>
        <taxon>Actinomycetota</taxon>
        <taxon>Actinomycetes</taxon>
        <taxon>Streptosporangiales</taxon>
        <taxon>Nocardiopsidaceae</taxon>
        <taxon>Nocardiopsis</taxon>
    </lineage>
</organism>
<protein>
    <submittedName>
        <fullName evidence="3">Zn-dependent peptidase ImmA, M78 family</fullName>
    </submittedName>
</protein>
<feature type="domain" description="HTH cro/C1-type" evidence="2">
    <location>
        <begin position="7"/>
        <end position="61"/>
    </location>
</feature>
<sequence length="365" mass="40492">MVTPSRIRLARERRALTMARLSALTGIPQQRLSDYENARTSPTGEALGRIAGALGFPAGFFTADEVEEVASEAVAFRARTRTSLRKQRAVRSQAALAVEFNDWLTERFSLPEPNVPTYGRPSPEDCAETVRALWELGDTAAPNTVHLLEAQGLRVFSLDSEHHEVDAFGFWRDSVPYVFLNTAKSGERGRFDCAHELGHLVMHGDERPLSGPEAEREANRFASAFLMPRADVVARMPSGAQVDQILKAKSIWRVSAMALTHRLHDLELLTDWQYRSTCRRLAEMGYRTAEPDGIARETSQILPKVFALLRSRGTTPSGVARELNIPLSELDSLMFGLSLTSHPGRGTAPGRRSERPVLRVVPAPR</sequence>
<dbReference type="OrthoDB" id="9794834at2"/>
<gene>
    <name evidence="3" type="ORF">SAMN05421803_12150</name>
</gene>
<dbReference type="SMART" id="SM00530">
    <property type="entry name" value="HTH_XRE"/>
    <property type="match status" value="1"/>
</dbReference>
<evidence type="ECO:0000256" key="1">
    <source>
        <dbReference type="ARBA" id="ARBA00007227"/>
    </source>
</evidence>
<dbReference type="InterPro" id="IPR010359">
    <property type="entry name" value="IrrE_HExxH"/>
</dbReference>
<dbReference type="AlphaFoldDB" id="A0A1M6SWC6"/>
<dbReference type="STRING" id="758803.SAMN05421803_12150"/>
<dbReference type="InterPro" id="IPR010982">
    <property type="entry name" value="Lambda_DNA-bd_dom_sf"/>
</dbReference>
<dbReference type="Pfam" id="PF01381">
    <property type="entry name" value="HTH_3"/>
    <property type="match status" value="1"/>
</dbReference>
<proteinExistence type="inferred from homology"/>
<dbReference type="PANTHER" id="PTHR43236:SF1">
    <property type="entry name" value="BLL7220 PROTEIN"/>
    <property type="match status" value="1"/>
</dbReference>
<dbReference type="GO" id="GO:0003677">
    <property type="term" value="F:DNA binding"/>
    <property type="evidence" value="ECO:0007669"/>
    <property type="project" value="InterPro"/>
</dbReference>
<dbReference type="Gene3D" id="1.10.260.40">
    <property type="entry name" value="lambda repressor-like DNA-binding domains"/>
    <property type="match status" value="1"/>
</dbReference>
<dbReference type="InterPro" id="IPR001387">
    <property type="entry name" value="Cro/C1-type_HTH"/>
</dbReference>
<dbReference type="CDD" id="cd00093">
    <property type="entry name" value="HTH_XRE"/>
    <property type="match status" value="1"/>
</dbReference>